<dbReference type="Pfam" id="PF13782">
    <property type="entry name" value="SpoVAB"/>
    <property type="match status" value="1"/>
</dbReference>
<dbReference type="KEGG" id="pasa:BAOM_3590"/>
<dbReference type="Proteomes" id="UP000283095">
    <property type="component" value="Chromosome"/>
</dbReference>
<organism evidence="2 3">
    <name type="scientific">Peribacillus asahii</name>
    <dbReference type="NCBI Taxonomy" id="228899"/>
    <lineage>
        <taxon>Bacteria</taxon>
        <taxon>Bacillati</taxon>
        <taxon>Bacillota</taxon>
        <taxon>Bacilli</taxon>
        <taxon>Bacillales</taxon>
        <taxon>Bacillaceae</taxon>
        <taxon>Peribacillus</taxon>
    </lineage>
</organism>
<keyword evidence="1" id="KW-0812">Transmembrane</keyword>
<keyword evidence="1" id="KW-0472">Membrane</keyword>
<name>A0A3T0KUY2_9BACI</name>
<dbReference type="AlphaFoldDB" id="A0A3T0KUY2"/>
<evidence type="ECO:0000256" key="1">
    <source>
        <dbReference type="SAM" id="Phobius"/>
    </source>
</evidence>
<feature type="transmembrane region" description="Helical" evidence="1">
    <location>
        <begin position="46"/>
        <end position="66"/>
    </location>
</feature>
<feature type="transmembrane region" description="Helical" evidence="1">
    <location>
        <begin position="118"/>
        <end position="138"/>
    </location>
</feature>
<dbReference type="EMBL" id="CP026095">
    <property type="protein sequence ID" value="AZV44199.1"/>
    <property type="molecule type" value="Genomic_DNA"/>
</dbReference>
<evidence type="ECO:0000313" key="3">
    <source>
        <dbReference type="Proteomes" id="UP000283095"/>
    </source>
</evidence>
<sequence length="141" mass="15426">MITGKVVLGLFIGLASGFAVGAGFVAFVTVLGVIPRLTQLTKTMQFIHYYEAAIIAGVVIGGWLGLQEIKLFWTKWLLMPIGLADGIFNGMLAAALTEVLNVFPILAKRMGIQEKVIYLMMALVLGKIIGSLFQWIYYVDL</sequence>
<gene>
    <name evidence="2" type="primary">spoVAB</name>
    <name evidence="2" type="ORF">BAOM_3590</name>
</gene>
<protein>
    <submittedName>
        <fullName evidence="2">Stage V sporulation protein AB</fullName>
    </submittedName>
</protein>
<dbReference type="InterPro" id="IPR020144">
    <property type="entry name" value="SpoVAB"/>
</dbReference>
<evidence type="ECO:0000313" key="2">
    <source>
        <dbReference type="EMBL" id="AZV44199.1"/>
    </source>
</evidence>
<keyword evidence="1" id="KW-1133">Transmembrane helix</keyword>
<accession>A0A3T0KUY2</accession>
<feature type="transmembrane region" description="Helical" evidence="1">
    <location>
        <begin position="6"/>
        <end position="34"/>
    </location>
</feature>
<reference evidence="2 3" key="1">
    <citation type="submission" date="2018-01" db="EMBL/GenBank/DDBJ databases">
        <title>Bacillus asahii Genome sequencing and assembly.</title>
        <authorList>
            <person name="Jiang H."/>
            <person name="Feng Y."/>
            <person name="Zhao F."/>
            <person name="Lin X."/>
        </authorList>
    </citation>
    <scope>NUCLEOTIDE SEQUENCE [LARGE SCALE GENOMIC DNA]</scope>
    <source>
        <strain evidence="2 3">OM18</strain>
    </source>
</reference>
<proteinExistence type="predicted"/>
<feature type="transmembrane region" description="Helical" evidence="1">
    <location>
        <begin position="86"/>
        <end position="106"/>
    </location>
</feature>